<evidence type="ECO:0000256" key="6">
    <source>
        <dbReference type="ARBA" id="ARBA00022692"/>
    </source>
</evidence>
<evidence type="ECO:0000256" key="4">
    <source>
        <dbReference type="ARBA" id="ARBA00022676"/>
    </source>
</evidence>
<dbReference type="PANTHER" id="PTHR22760">
    <property type="entry name" value="GLYCOSYLTRANSFERASE"/>
    <property type="match status" value="1"/>
</dbReference>
<comment type="caution">
    <text evidence="12">The sequence shown here is derived from an EMBL/GenBank/DDBJ whole genome shotgun (WGS) entry which is preliminary data.</text>
</comment>
<protein>
    <recommendedName>
        <fullName evidence="10">Mannosyltransferase</fullName>
        <ecNumber evidence="10">2.4.1.-</ecNumber>
    </recommendedName>
</protein>
<feature type="transmembrane region" description="Helical" evidence="10">
    <location>
        <begin position="428"/>
        <end position="448"/>
    </location>
</feature>
<feature type="transmembrane region" description="Helical" evidence="10">
    <location>
        <begin position="145"/>
        <end position="167"/>
    </location>
</feature>
<evidence type="ECO:0000256" key="10">
    <source>
        <dbReference type="RuleBase" id="RU363075"/>
    </source>
</evidence>
<sequence>MAPPKPSATDIRSRKAAKRSSRDAKAASPSQQRAGPIPRPYTPPSKPYCPSFPVVFKFFMIVRCIAAVYSNISDCDEVFNYWEDSHYLQYGYGLQTWEYSPEYAIRSWAYAGLHALAGAVFGMFADNKRSSFLVVIDIKRIYRQITILAQMQVFYLIRMTLGILSAYCEARFYRAVVDEVNPHVGRYVLVALLFSAGMFNASTAYLPSTFAMFMTFLAFTHVLRTPSNHSRARTYGAVLHFALGALLGWPFSAALGIPFAIEELLVHGPEGVVRQDGGVETVKASGWRVRRAIRLVEAAVVCFVVVLGPIVVIDWWFYRRVVVVPANIVAYNVFGGSERGPDIYGTEPWWFYAMNGLLNFNVLFVLAVASGACLFITSIIDRDRLGSSTPPGTSSHVSTSPFLVMSLKLSPLYLWLIIFTLQPHKEERFLFVAYPVICLNAGIALFLIKGWTNRLGALLGVHPQLRQQLLSLLVAAVLLTSTVVSISRVIALGRHYRAPLGLFTALWIEPLKGRFANLTNGLKMEEEMVNFCVGKEWYRFPSSYFLPKGVRLRFVESEFKGLLPGEFVEDFTVIGGEEGVMPKRVDPSTCTYLVDSDFPHRYVDAAYAPPPREPRYALDADTWERLACRPFLDAENSNRWSRAFWVPGARGKVWGEYCLLGRKAKEGMAKGQIENVGGETVNETVGRQEEIGEEKVKAATVEVDGEEVVEKKETPRVVVEDV</sequence>
<keyword evidence="8 10" id="KW-1133">Transmembrane helix</keyword>
<evidence type="ECO:0000256" key="3">
    <source>
        <dbReference type="ARBA" id="ARBA00007063"/>
    </source>
</evidence>
<dbReference type="UniPathway" id="UPA00378"/>
<dbReference type="Pfam" id="PF03901">
    <property type="entry name" value="Glyco_transf_22"/>
    <property type="match status" value="1"/>
</dbReference>
<evidence type="ECO:0000256" key="1">
    <source>
        <dbReference type="ARBA" id="ARBA00004477"/>
    </source>
</evidence>
<organism evidence="12 13">
    <name type="scientific">Jimgerdemannia flammicorona</name>
    <dbReference type="NCBI Taxonomy" id="994334"/>
    <lineage>
        <taxon>Eukaryota</taxon>
        <taxon>Fungi</taxon>
        <taxon>Fungi incertae sedis</taxon>
        <taxon>Mucoromycota</taxon>
        <taxon>Mucoromycotina</taxon>
        <taxon>Endogonomycetes</taxon>
        <taxon>Endogonales</taxon>
        <taxon>Endogonaceae</taxon>
        <taxon>Jimgerdemannia</taxon>
    </lineage>
</organism>
<feature type="transmembrane region" description="Helical" evidence="10">
    <location>
        <begin position="468"/>
        <end position="491"/>
    </location>
</feature>
<keyword evidence="7 10" id="KW-0256">Endoplasmic reticulum</keyword>
<keyword evidence="4 10" id="KW-0328">Glycosyltransferase</keyword>
<feature type="transmembrane region" description="Helical" evidence="10">
    <location>
        <begin position="298"/>
        <end position="318"/>
    </location>
</feature>
<gene>
    <name evidence="12" type="ORF">BC938DRAFT_481368</name>
</gene>
<dbReference type="GO" id="GO:0006487">
    <property type="term" value="P:protein N-linked glycosylation"/>
    <property type="evidence" value="ECO:0007669"/>
    <property type="project" value="TreeGrafter"/>
</dbReference>
<keyword evidence="9 10" id="KW-0472">Membrane</keyword>
<evidence type="ECO:0000256" key="11">
    <source>
        <dbReference type="SAM" id="MobiDB-lite"/>
    </source>
</evidence>
<evidence type="ECO:0000313" key="12">
    <source>
        <dbReference type="EMBL" id="RUS34300.1"/>
    </source>
</evidence>
<evidence type="ECO:0000256" key="7">
    <source>
        <dbReference type="ARBA" id="ARBA00022824"/>
    </source>
</evidence>
<feature type="transmembrane region" description="Helical" evidence="10">
    <location>
        <begin position="238"/>
        <end position="261"/>
    </location>
</feature>
<dbReference type="InterPro" id="IPR005599">
    <property type="entry name" value="GPI_mannosylTrfase"/>
</dbReference>
<evidence type="ECO:0000256" key="5">
    <source>
        <dbReference type="ARBA" id="ARBA00022679"/>
    </source>
</evidence>
<feature type="region of interest" description="Disordered" evidence="11">
    <location>
        <begin position="1"/>
        <end position="42"/>
    </location>
</feature>
<reference evidence="12 13" key="1">
    <citation type="journal article" date="2018" name="New Phytol.">
        <title>Phylogenomics of Endogonaceae and evolution of mycorrhizas within Mucoromycota.</title>
        <authorList>
            <person name="Chang Y."/>
            <person name="Desiro A."/>
            <person name="Na H."/>
            <person name="Sandor L."/>
            <person name="Lipzen A."/>
            <person name="Clum A."/>
            <person name="Barry K."/>
            <person name="Grigoriev I.V."/>
            <person name="Martin F.M."/>
            <person name="Stajich J.E."/>
            <person name="Smith M.E."/>
            <person name="Bonito G."/>
            <person name="Spatafora J.W."/>
        </authorList>
    </citation>
    <scope>NUCLEOTIDE SEQUENCE [LARGE SCALE GENOMIC DNA]</scope>
    <source>
        <strain evidence="12 13">AD002</strain>
    </source>
</reference>
<evidence type="ECO:0000313" key="13">
    <source>
        <dbReference type="Proteomes" id="UP000274822"/>
    </source>
</evidence>
<name>A0A433QWW2_9FUNG</name>
<proteinExistence type="inferred from homology"/>
<dbReference type="EMBL" id="RBNJ01000603">
    <property type="protein sequence ID" value="RUS34300.1"/>
    <property type="molecule type" value="Genomic_DNA"/>
</dbReference>
<evidence type="ECO:0000256" key="2">
    <source>
        <dbReference type="ARBA" id="ARBA00004922"/>
    </source>
</evidence>
<dbReference type="Proteomes" id="UP000274822">
    <property type="component" value="Unassembled WGS sequence"/>
</dbReference>
<keyword evidence="6 10" id="KW-0812">Transmembrane</keyword>
<accession>A0A433QWW2</accession>
<feature type="transmembrane region" description="Helical" evidence="10">
    <location>
        <begin position="357"/>
        <end position="380"/>
    </location>
</feature>
<dbReference type="AlphaFoldDB" id="A0A433QWW2"/>
<keyword evidence="5 12" id="KW-0808">Transferase</keyword>
<feature type="transmembrane region" description="Helical" evidence="10">
    <location>
        <begin position="187"/>
        <end position="217"/>
    </location>
</feature>
<keyword evidence="13" id="KW-1185">Reference proteome</keyword>
<dbReference type="GO" id="GO:0005789">
    <property type="term" value="C:endoplasmic reticulum membrane"/>
    <property type="evidence" value="ECO:0007669"/>
    <property type="project" value="UniProtKB-SubCell"/>
</dbReference>
<dbReference type="EC" id="2.4.1.-" evidence="10"/>
<comment type="subcellular location">
    <subcellularLocation>
        <location evidence="1 10">Endoplasmic reticulum membrane</location>
        <topology evidence="1 10">Multi-pass membrane protein</topology>
    </subcellularLocation>
</comment>
<feature type="transmembrane region" description="Helical" evidence="10">
    <location>
        <begin position="107"/>
        <end position="125"/>
    </location>
</feature>
<comment type="similarity">
    <text evidence="3 10">Belongs to the glycosyltransferase 22 family.</text>
</comment>
<evidence type="ECO:0000256" key="9">
    <source>
        <dbReference type="ARBA" id="ARBA00023136"/>
    </source>
</evidence>
<comment type="pathway">
    <text evidence="2">Protein modification; protein glycosylation.</text>
</comment>
<dbReference type="GO" id="GO:0000026">
    <property type="term" value="F:alpha-1,2-mannosyltransferase activity"/>
    <property type="evidence" value="ECO:0007669"/>
    <property type="project" value="TreeGrafter"/>
</dbReference>
<dbReference type="PANTHER" id="PTHR22760:SF2">
    <property type="entry name" value="ALPHA-1,2-MANNOSYLTRANSFERASE ALG9"/>
    <property type="match status" value="1"/>
</dbReference>
<evidence type="ECO:0000256" key="8">
    <source>
        <dbReference type="ARBA" id="ARBA00022989"/>
    </source>
</evidence>
<feature type="transmembrane region" description="Helical" evidence="10">
    <location>
        <begin position="400"/>
        <end position="421"/>
    </location>
</feature>